<keyword evidence="5" id="KW-1185">Reference proteome</keyword>
<sequence>MERRRRSATGEQSRRAILDAALDCFSRLGWAATTIEDIRKVSGASVGSVYHHFGAKEGIAVALYIDCLRLHQDSLRARLEKKHDAEAFVRTVVTHHIAWSREHPEAARYLLRMRREEAVAAAEQEIQSATGDFIREGFSRLKSYAQSGELLPLPSSVYMPLMLGPAQELLRGWANGHVELKPGIEKVLADAAWRCLRPDSAASRKVP</sequence>
<feature type="domain" description="HTH tetR-type" evidence="3">
    <location>
        <begin position="11"/>
        <end position="71"/>
    </location>
</feature>
<dbReference type="KEGG" id="mmas:MYMAC_005346"/>
<dbReference type="OrthoDB" id="9798857at2"/>
<dbReference type="RefSeq" id="WP_095960158.1">
    <property type="nucleotide sequence ID" value="NZ_CP022203.1"/>
</dbReference>
<evidence type="ECO:0000313" key="5">
    <source>
        <dbReference type="Proteomes" id="UP000217343"/>
    </source>
</evidence>
<evidence type="ECO:0000313" key="4">
    <source>
        <dbReference type="EMBL" id="ATB49692.1"/>
    </source>
</evidence>
<name>A0A250K1V0_9BACT</name>
<dbReference type="AlphaFoldDB" id="A0A250K1V0"/>
<gene>
    <name evidence="4" type="ORF">MYMAC_005346</name>
</gene>
<dbReference type="GO" id="GO:0000976">
    <property type="term" value="F:transcription cis-regulatory region binding"/>
    <property type="evidence" value="ECO:0007669"/>
    <property type="project" value="TreeGrafter"/>
</dbReference>
<feature type="DNA-binding region" description="H-T-H motif" evidence="2">
    <location>
        <begin position="34"/>
        <end position="53"/>
    </location>
</feature>
<keyword evidence="1 2" id="KW-0238">DNA-binding</keyword>
<dbReference type="Proteomes" id="UP000217343">
    <property type="component" value="Chromosome"/>
</dbReference>
<reference evidence="4 5" key="1">
    <citation type="submission" date="2017-06" db="EMBL/GenBank/DDBJ databases">
        <title>Sequencing and comparative analysis of myxobacterial genomes.</title>
        <authorList>
            <person name="Rupp O."/>
            <person name="Goesmann A."/>
            <person name="Sogaard-Andersen L."/>
        </authorList>
    </citation>
    <scope>NUCLEOTIDE SEQUENCE [LARGE SCALE GENOMIC DNA]</scope>
    <source>
        <strain evidence="4 5">DSM 14697</strain>
    </source>
</reference>
<proteinExistence type="predicted"/>
<dbReference type="InterPro" id="IPR036271">
    <property type="entry name" value="Tet_transcr_reg_TetR-rel_C_sf"/>
</dbReference>
<dbReference type="EMBL" id="CP022203">
    <property type="protein sequence ID" value="ATB49692.1"/>
    <property type="molecule type" value="Genomic_DNA"/>
</dbReference>
<dbReference type="InterPro" id="IPR001647">
    <property type="entry name" value="HTH_TetR"/>
</dbReference>
<dbReference type="SUPFAM" id="SSF46689">
    <property type="entry name" value="Homeodomain-like"/>
    <property type="match status" value="1"/>
</dbReference>
<protein>
    <submittedName>
        <fullName evidence="4">TetR family transcriptional regulator</fullName>
    </submittedName>
</protein>
<dbReference type="InterPro" id="IPR050109">
    <property type="entry name" value="HTH-type_TetR-like_transc_reg"/>
</dbReference>
<dbReference type="Gene3D" id="1.10.357.10">
    <property type="entry name" value="Tetracycline Repressor, domain 2"/>
    <property type="match status" value="1"/>
</dbReference>
<dbReference type="PROSITE" id="PS50977">
    <property type="entry name" value="HTH_TETR_2"/>
    <property type="match status" value="1"/>
</dbReference>
<evidence type="ECO:0000256" key="1">
    <source>
        <dbReference type="ARBA" id="ARBA00023125"/>
    </source>
</evidence>
<accession>A0A250K1V0</accession>
<dbReference type="PRINTS" id="PR00455">
    <property type="entry name" value="HTHTETR"/>
</dbReference>
<evidence type="ECO:0000259" key="3">
    <source>
        <dbReference type="PROSITE" id="PS50977"/>
    </source>
</evidence>
<dbReference type="InterPro" id="IPR009057">
    <property type="entry name" value="Homeodomain-like_sf"/>
</dbReference>
<dbReference type="PANTHER" id="PTHR30055">
    <property type="entry name" value="HTH-TYPE TRANSCRIPTIONAL REGULATOR RUTR"/>
    <property type="match status" value="1"/>
</dbReference>
<evidence type="ECO:0000256" key="2">
    <source>
        <dbReference type="PROSITE-ProRule" id="PRU00335"/>
    </source>
</evidence>
<organism evidence="4 5">
    <name type="scientific">Corallococcus macrosporus DSM 14697</name>
    <dbReference type="NCBI Taxonomy" id="1189310"/>
    <lineage>
        <taxon>Bacteria</taxon>
        <taxon>Pseudomonadati</taxon>
        <taxon>Myxococcota</taxon>
        <taxon>Myxococcia</taxon>
        <taxon>Myxococcales</taxon>
        <taxon>Cystobacterineae</taxon>
        <taxon>Myxococcaceae</taxon>
        <taxon>Corallococcus</taxon>
    </lineage>
</organism>
<dbReference type="GO" id="GO:0003700">
    <property type="term" value="F:DNA-binding transcription factor activity"/>
    <property type="evidence" value="ECO:0007669"/>
    <property type="project" value="TreeGrafter"/>
</dbReference>
<dbReference type="SUPFAM" id="SSF48498">
    <property type="entry name" value="Tetracyclin repressor-like, C-terminal domain"/>
    <property type="match status" value="1"/>
</dbReference>
<dbReference type="Pfam" id="PF00440">
    <property type="entry name" value="TetR_N"/>
    <property type="match status" value="1"/>
</dbReference>
<dbReference type="PANTHER" id="PTHR30055:SF187">
    <property type="entry name" value="TRANSCRIPTIONAL REGULATORY PROTEIN"/>
    <property type="match status" value="1"/>
</dbReference>